<keyword evidence="1" id="KW-0808">Transferase</keyword>
<dbReference type="AlphaFoldDB" id="A0AAF0UY54"/>
<feature type="domain" description="Reverse transcriptase RNase H-like" evidence="8">
    <location>
        <begin position="132"/>
        <end position="172"/>
    </location>
</feature>
<evidence type="ECO:0000256" key="3">
    <source>
        <dbReference type="ARBA" id="ARBA00022722"/>
    </source>
</evidence>
<dbReference type="PANTHER" id="PTHR33180:SF31">
    <property type="entry name" value="POLYPROTEIN PROTEIN"/>
    <property type="match status" value="1"/>
</dbReference>
<accession>A0AAF0UY54</accession>
<dbReference type="Pfam" id="PF17917">
    <property type="entry name" value="RT_RNaseH"/>
    <property type="match status" value="1"/>
</dbReference>
<feature type="compositionally biased region" description="Basic and acidic residues" evidence="7">
    <location>
        <begin position="1"/>
        <end position="12"/>
    </location>
</feature>
<evidence type="ECO:0000313" key="9">
    <source>
        <dbReference type="EMBL" id="WMV54892.1"/>
    </source>
</evidence>
<keyword evidence="10" id="KW-1185">Reference proteome</keyword>
<keyword evidence="2" id="KW-0548">Nucleotidyltransferase</keyword>
<protein>
    <recommendedName>
        <fullName evidence="8">Reverse transcriptase RNase H-like domain-containing protein</fullName>
    </recommendedName>
</protein>
<dbReference type="InterPro" id="IPR041373">
    <property type="entry name" value="RT_RNaseH"/>
</dbReference>
<dbReference type="PANTHER" id="PTHR33180">
    <property type="entry name" value="PHOTOSYSTEM II CP43 REACTION CENTER PROTEIN"/>
    <property type="match status" value="1"/>
</dbReference>
<feature type="region of interest" description="Disordered" evidence="7">
    <location>
        <begin position="1"/>
        <end position="20"/>
    </location>
</feature>
<evidence type="ECO:0000259" key="8">
    <source>
        <dbReference type="Pfam" id="PF17917"/>
    </source>
</evidence>
<dbReference type="GO" id="GO:0004519">
    <property type="term" value="F:endonuclease activity"/>
    <property type="evidence" value="ECO:0007669"/>
    <property type="project" value="UniProtKB-KW"/>
</dbReference>
<dbReference type="GO" id="GO:0016787">
    <property type="term" value="F:hydrolase activity"/>
    <property type="evidence" value="ECO:0007669"/>
    <property type="project" value="UniProtKB-KW"/>
</dbReference>
<evidence type="ECO:0000256" key="2">
    <source>
        <dbReference type="ARBA" id="ARBA00022695"/>
    </source>
</evidence>
<evidence type="ECO:0000256" key="6">
    <source>
        <dbReference type="ARBA" id="ARBA00022918"/>
    </source>
</evidence>
<sequence>MHDPSRIPEPPKRTPSSPALATAPAHILVQVPPNQGSPSWSLNRIKVEGSTTILEEKRLSSDGVVAKYLDVWSTLKFQKFEKLNLGLLIEEEIAMRAKQKAENIRDEVDMSRVALADTSPIVDVDILPTKCHYLYGVHVDVFTDQKSLQYVFSQKEELNLRQRRGLELLKDYDMGILYHPSKANGFANALSRLSMGSTAYVEEEKRELVKDVQRLARLGVRLMDSIEGGVVVMNGAESSLVSEVKEKQD</sequence>
<evidence type="ECO:0000256" key="4">
    <source>
        <dbReference type="ARBA" id="ARBA00022759"/>
    </source>
</evidence>
<name>A0AAF0UY54_SOLVR</name>
<evidence type="ECO:0000256" key="1">
    <source>
        <dbReference type="ARBA" id="ARBA00022679"/>
    </source>
</evidence>
<keyword evidence="4" id="KW-0255">Endonuclease</keyword>
<reference evidence="9" key="1">
    <citation type="submission" date="2023-08" db="EMBL/GenBank/DDBJ databases">
        <title>A de novo genome assembly of Solanum verrucosum Schlechtendal, a Mexican diploid species geographically isolated from the other diploid A-genome species in potato relatives.</title>
        <authorList>
            <person name="Hosaka K."/>
        </authorList>
    </citation>
    <scope>NUCLEOTIDE SEQUENCE</scope>
    <source>
        <tissue evidence="9">Young leaves</tissue>
    </source>
</reference>
<dbReference type="EMBL" id="CP133622">
    <property type="protein sequence ID" value="WMV54892.1"/>
    <property type="molecule type" value="Genomic_DNA"/>
</dbReference>
<evidence type="ECO:0000256" key="5">
    <source>
        <dbReference type="ARBA" id="ARBA00022801"/>
    </source>
</evidence>
<gene>
    <name evidence="9" type="ORF">MTR67_048277</name>
</gene>
<proteinExistence type="predicted"/>
<keyword evidence="3" id="KW-0540">Nuclease</keyword>
<evidence type="ECO:0000313" key="10">
    <source>
        <dbReference type="Proteomes" id="UP001234989"/>
    </source>
</evidence>
<evidence type="ECO:0000256" key="7">
    <source>
        <dbReference type="SAM" id="MobiDB-lite"/>
    </source>
</evidence>
<keyword evidence="6" id="KW-0695">RNA-directed DNA polymerase</keyword>
<keyword evidence="5" id="KW-0378">Hydrolase</keyword>
<organism evidence="9 10">
    <name type="scientific">Solanum verrucosum</name>
    <dbReference type="NCBI Taxonomy" id="315347"/>
    <lineage>
        <taxon>Eukaryota</taxon>
        <taxon>Viridiplantae</taxon>
        <taxon>Streptophyta</taxon>
        <taxon>Embryophyta</taxon>
        <taxon>Tracheophyta</taxon>
        <taxon>Spermatophyta</taxon>
        <taxon>Magnoliopsida</taxon>
        <taxon>eudicotyledons</taxon>
        <taxon>Gunneridae</taxon>
        <taxon>Pentapetalae</taxon>
        <taxon>asterids</taxon>
        <taxon>lamiids</taxon>
        <taxon>Solanales</taxon>
        <taxon>Solanaceae</taxon>
        <taxon>Solanoideae</taxon>
        <taxon>Solaneae</taxon>
        <taxon>Solanum</taxon>
    </lineage>
</organism>
<dbReference type="Proteomes" id="UP001234989">
    <property type="component" value="Chromosome 11"/>
</dbReference>
<dbReference type="GO" id="GO:0003964">
    <property type="term" value="F:RNA-directed DNA polymerase activity"/>
    <property type="evidence" value="ECO:0007669"/>
    <property type="project" value="UniProtKB-KW"/>
</dbReference>